<proteinExistence type="predicted"/>
<keyword evidence="2" id="KW-1185">Reference proteome</keyword>
<sequence>MRARVKETILWAGVAAGLILVATKLGDVHHADRWRVQQSTAPGAPTSA</sequence>
<organism evidence="1 2">
    <name type="scientific">Sphingomonas naphthae</name>
    <dbReference type="NCBI Taxonomy" id="1813468"/>
    <lineage>
        <taxon>Bacteria</taxon>
        <taxon>Pseudomonadati</taxon>
        <taxon>Pseudomonadota</taxon>
        <taxon>Alphaproteobacteria</taxon>
        <taxon>Sphingomonadales</taxon>
        <taxon>Sphingomonadaceae</taxon>
        <taxon>Sphingomonas</taxon>
    </lineage>
</organism>
<dbReference type="EMBL" id="CP117411">
    <property type="protein sequence ID" value="WCT73864.1"/>
    <property type="molecule type" value="Genomic_DNA"/>
</dbReference>
<evidence type="ECO:0000313" key="1">
    <source>
        <dbReference type="EMBL" id="WCT73864.1"/>
    </source>
</evidence>
<evidence type="ECO:0000313" key="2">
    <source>
        <dbReference type="Proteomes" id="UP001220395"/>
    </source>
</evidence>
<dbReference type="Proteomes" id="UP001220395">
    <property type="component" value="Chromosome"/>
</dbReference>
<reference evidence="1 2" key="1">
    <citation type="submission" date="2023-02" db="EMBL/GenBank/DDBJ databases">
        <title>Genome sequence of Sphingomonas naphthae.</title>
        <authorList>
            <person name="Kim S."/>
            <person name="Heo J."/>
            <person name="Kwon S.-W."/>
        </authorList>
    </citation>
    <scope>NUCLEOTIDE SEQUENCE [LARGE SCALE GENOMIC DNA]</scope>
    <source>
        <strain evidence="1 2">KACC 18716</strain>
    </source>
</reference>
<name>A0ABY7TL23_9SPHN</name>
<accession>A0ABY7TL23</accession>
<dbReference type="RefSeq" id="WP_273688449.1">
    <property type="nucleotide sequence ID" value="NZ_CP117411.1"/>
</dbReference>
<gene>
    <name evidence="1" type="ORF">PQ455_01120</name>
</gene>
<protein>
    <submittedName>
        <fullName evidence="1">Uncharacterized protein</fullName>
    </submittedName>
</protein>